<name>A0A1V8SIG8_9PEZI</name>
<evidence type="ECO:0000256" key="2">
    <source>
        <dbReference type="SAM" id="MobiDB-lite"/>
    </source>
</evidence>
<reference evidence="4" key="1">
    <citation type="submission" date="2017-03" db="EMBL/GenBank/DDBJ databases">
        <title>Genomes of endolithic fungi from Antarctica.</title>
        <authorList>
            <person name="Coleine C."/>
            <person name="Masonjones S."/>
            <person name="Stajich J.E."/>
        </authorList>
    </citation>
    <scope>NUCLEOTIDE SEQUENCE [LARGE SCALE GENOMIC DNA]</scope>
    <source>
        <strain evidence="4">CCFEE 5527</strain>
    </source>
</reference>
<feature type="coiled-coil region" evidence="1">
    <location>
        <begin position="132"/>
        <end position="180"/>
    </location>
</feature>
<dbReference type="Proteomes" id="UP000192596">
    <property type="component" value="Unassembled WGS sequence"/>
</dbReference>
<dbReference type="InParanoid" id="A0A1V8SIG8"/>
<dbReference type="AlphaFoldDB" id="A0A1V8SIG8"/>
<evidence type="ECO:0000313" key="4">
    <source>
        <dbReference type="Proteomes" id="UP000192596"/>
    </source>
</evidence>
<dbReference type="EMBL" id="NAJO01000044">
    <property type="protein sequence ID" value="OQN98760.1"/>
    <property type="molecule type" value="Genomic_DNA"/>
</dbReference>
<feature type="region of interest" description="Disordered" evidence="2">
    <location>
        <begin position="226"/>
        <end position="316"/>
    </location>
</feature>
<sequence>MDYHILDSCLVRMVAAAHSTSDAKSSTSPPKGVLPARDDEIDDLRNALRNVGSTENETIVELNGKLRLAEGAARLAGETPARLAASLAGAREEIKELIWEHEKLRADHLGCEIYLNQLTMQNVTLRGERHNQFQIHSENEELKQDVENLKARLKHEDGEVLRLYNKLDDVQRELNASRETETAVIGLLLDRRSPPVGPKDQEERQAYVEHVAKDFRIAFAKLDDSSAELDSEQEEMAEDDGDETADVAVAAARGAGSGSRNADSSIENADAGPAVDLETSIALRPFKRPSPAGDDGDQDNSGVRGRKRVRAGEEPE</sequence>
<feature type="compositionally biased region" description="Acidic residues" evidence="2">
    <location>
        <begin position="226"/>
        <end position="245"/>
    </location>
</feature>
<keyword evidence="1" id="KW-0175">Coiled coil</keyword>
<comment type="caution">
    <text evidence="3">The sequence shown here is derived from an EMBL/GenBank/DDBJ whole genome shotgun (WGS) entry which is preliminary data.</text>
</comment>
<accession>A0A1V8SIG8</accession>
<protein>
    <submittedName>
        <fullName evidence="3">Uncharacterized protein</fullName>
    </submittedName>
</protein>
<keyword evidence="4" id="KW-1185">Reference proteome</keyword>
<evidence type="ECO:0000313" key="3">
    <source>
        <dbReference type="EMBL" id="OQN98760.1"/>
    </source>
</evidence>
<gene>
    <name evidence="3" type="ORF">B0A48_15426</name>
</gene>
<feature type="compositionally biased region" description="Low complexity" evidence="2">
    <location>
        <begin position="246"/>
        <end position="265"/>
    </location>
</feature>
<organism evidence="3 4">
    <name type="scientific">Cryoendolithus antarcticus</name>
    <dbReference type="NCBI Taxonomy" id="1507870"/>
    <lineage>
        <taxon>Eukaryota</taxon>
        <taxon>Fungi</taxon>
        <taxon>Dikarya</taxon>
        <taxon>Ascomycota</taxon>
        <taxon>Pezizomycotina</taxon>
        <taxon>Dothideomycetes</taxon>
        <taxon>Dothideomycetidae</taxon>
        <taxon>Cladosporiales</taxon>
        <taxon>Cladosporiaceae</taxon>
        <taxon>Cryoendolithus</taxon>
    </lineage>
</organism>
<proteinExistence type="predicted"/>
<evidence type="ECO:0000256" key="1">
    <source>
        <dbReference type="SAM" id="Coils"/>
    </source>
</evidence>
<dbReference type="OrthoDB" id="10255522at2759"/>